<dbReference type="PROSITE" id="PS50127">
    <property type="entry name" value="UBC_2"/>
    <property type="match status" value="1"/>
</dbReference>
<accession>A0A9K3KYI0</accession>
<dbReference type="SMART" id="SM00212">
    <property type="entry name" value="UBCc"/>
    <property type="match status" value="1"/>
</dbReference>
<feature type="compositionally biased region" description="Basic and acidic residues" evidence="1">
    <location>
        <begin position="202"/>
        <end position="213"/>
    </location>
</feature>
<feature type="compositionally biased region" description="Low complexity" evidence="1">
    <location>
        <begin position="259"/>
        <end position="269"/>
    </location>
</feature>
<feature type="compositionally biased region" description="Basic residues" evidence="1">
    <location>
        <begin position="189"/>
        <end position="198"/>
    </location>
</feature>
<evidence type="ECO:0000259" key="2">
    <source>
        <dbReference type="PROSITE" id="PS50127"/>
    </source>
</evidence>
<comment type="caution">
    <text evidence="3">The sequence shown here is derived from an EMBL/GenBank/DDBJ whole genome shotgun (WGS) entry which is preliminary data.</text>
</comment>
<gene>
    <name evidence="3" type="ORF">IV203_008250</name>
</gene>
<evidence type="ECO:0000256" key="1">
    <source>
        <dbReference type="SAM" id="MobiDB-lite"/>
    </source>
</evidence>
<keyword evidence="4" id="KW-1185">Reference proteome</keyword>
<dbReference type="OrthoDB" id="1158011at2759"/>
<name>A0A9K3KYI0_9STRA</name>
<evidence type="ECO:0000313" key="4">
    <source>
        <dbReference type="Proteomes" id="UP000693970"/>
    </source>
</evidence>
<feature type="region of interest" description="Disordered" evidence="1">
    <location>
        <begin position="162"/>
        <end position="269"/>
    </location>
</feature>
<proteinExistence type="predicted"/>
<dbReference type="InterPro" id="IPR000608">
    <property type="entry name" value="UBC"/>
</dbReference>
<feature type="compositionally biased region" description="Basic and acidic residues" evidence="1">
    <location>
        <begin position="162"/>
        <end position="172"/>
    </location>
</feature>
<dbReference type="Pfam" id="PF00179">
    <property type="entry name" value="UQ_con"/>
    <property type="match status" value="1"/>
</dbReference>
<protein>
    <submittedName>
        <fullName evidence="3">Ubiquitin-conjugating enzyme</fullName>
    </submittedName>
</protein>
<feature type="domain" description="UBC core" evidence="2">
    <location>
        <begin position="5"/>
        <end position="161"/>
    </location>
</feature>
<dbReference type="InterPro" id="IPR050113">
    <property type="entry name" value="Ub_conjugating_enzyme"/>
</dbReference>
<dbReference type="AlphaFoldDB" id="A0A9K3KYI0"/>
<evidence type="ECO:0000313" key="3">
    <source>
        <dbReference type="EMBL" id="KAG7352202.1"/>
    </source>
</evidence>
<sequence length="269" mass="29638">MAPALATKRLRKEFIQLQNEPPPGIIAEPKESNILTWYYAIRGPVDTPYDGGIYVGKLIFPSEYPMMGPSIMMGTPSGRFQINTKICMSMSGDFHPESWNPLWSVATIIQGIQSFMASDELTTGGMKASDSERKKLAKLSHDYNRKMFPNLFNGDIEEAMKKADETSQKVEAESGQQAAAENDGGSRVAARRARRVAARKAQAGEKQHDNDEHDGNEDDDDGDQESASKSASEALTPEEIEKRRKKNAKKRAKQKAKKAASVAADAITE</sequence>
<reference evidence="3" key="2">
    <citation type="submission" date="2021-04" db="EMBL/GenBank/DDBJ databases">
        <authorList>
            <person name="Podell S."/>
        </authorList>
    </citation>
    <scope>NUCLEOTIDE SEQUENCE</scope>
    <source>
        <strain evidence="3">Hildebrandi</strain>
    </source>
</reference>
<dbReference type="CDD" id="cd23799">
    <property type="entry name" value="UBCc_UBE2J"/>
    <property type="match status" value="1"/>
</dbReference>
<dbReference type="FunFam" id="3.10.110.10:FF:000109">
    <property type="entry name" value="Ubiquitin-conjugating enzyme E2 J2-like"/>
    <property type="match status" value="1"/>
</dbReference>
<feature type="compositionally biased region" description="Acidic residues" evidence="1">
    <location>
        <begin position="214"/>
        <end position="224"/>
    </location>
</feature>
<organism evidence="3 4">
    <name type="scientific">Nitzschia inconspicua</name>
    <dbReference type="NCBI Taxonomy" id="303405"/>
    <lineage>
        <taxon>Eukaryota</taxon>
        <taxon>Sar</taxon>
        <taxon>Stramenopiles</taxon>
        <taxon>Ochrophyta</taxon>
        <taxon>Bacillariophyta</taxon>
        <taxon>Bacillariophyceae</taxon>
        <taxon>Bacillariophycidae</taxon>
        <taxon>Bacillariales</taxon>
        <taxon>Bacillariaceae</taxon>
        <taxon>Nitzschia</taxon>
    </lineage>
</organism>
<dbReference type="PANTHER" id="PTHR24067">
    <property type="entry name" value="UBIQUITIN-CONJUGATING ENZYME E2"/>
    <property type="match status" value="1"/>
</dbReference>
<dbReference type="Proteomes" id="UP000693970">
    <property type="component" value="Unassembled WGS sequence"/>
</dbReference>
<feature type="compositionally biased region" description="Basic residues" evidence="1">
    <location>
        <begin position="243"/>
        <end position="258"/>
    </location>
</feature>
<reference evidence="3" key="1">
    <citation type="journal article" date="2021" name="Sci. Rep.">
        <title>Diploid genomic architecture of Nitzschia inconspicua, an elite biomass production diatom.</title>
        <authorList>
            <person name="Oliver A."/>
            <person name="Podell S."/>
            <person name="Pinowska A."/>
            <person name="Traller J.C."/>
            <person name="Smith S.R."/>
            <person name="McClure R."/>
            <person name="Beliaev A."/>
            <person name="Bohutskyi P."/>
            <person name="Hill E.A."/>
            <person name="Rabines A."/>
            <person name="Zheng H."/>
            <person name="Allen L.Z."/>
            <person name="Kuo A."/>
            <person name="Grigoriev I.V."/>
            <person name="Allen A.E."/>
            <person name="Hazlebeck D."/>
            <person name="Allen E.E."/>
        </authorList>
    </citation>
    <scope>NUCLEOTIDE SEQUENCE</scope>
    <source>
        <strain evidence="3">Hildebrandi</strain>
    </source>
</reference>
<dbReference type="EMBL" id="JAGRRH010000017">
    <property type="protein sequence ID" value="KAG7352202.1"/>
    <property type="molecule type" value="Genomic_DNA"/>
</dbReference>